<comment type="caution">
    <text evidence="1">The sequence shown here is derived from an EMBL/GenBank/DDBJ whole genome shotgun (WGS) entry which is preliminary data.</text>
</comment>
<dbReference type="PANTHER" id="PTHR39441:SF1">
    <property type="entry name" value="DUF2252 DOMAIN-CONTAINING PROTEIN"/>
    <property type="match status" value="1"/>
</dbReference>
<dbReference type="Proteomes" id="UP000294221">
    <property type="component" value="Unassembled WGS sequence"/>
</dbReference>
<dbReference type="InterPro" id="IPR018721">
    <property type="entry name" value="DUF2252"/>
</dbReference>
<evidence type="ECO:0008006" key="3">
    <source>
        <dbReference type="Google" id="ProtNLM"/>
    </source>
</evidence>
<evidence type="ECO:0000313" key="1">
    <source>
        <dbReference type="EMBL" id="RYQ19931.1"/>
    </source>
</evidence>
<dbReference type="AlphaFoldDB" id="A0A4Q5A748"/>
<sequence length="515" mass="58170">MTMLRGTLTCRSADRHGLGIPSVPPLRYRGGMSAYTSTIVDSTADNPIIDMTWHQAATPKERAHAGLAARERAPLESHAIWHVHPGRREVIGLLEEQSKTRLQSLIPLRYYRMSDSAFTFYRGTALIMANDLAQTPVTGIPVQAVGDAHIGNFGLFYSPTRHLVFDINDFDETTMGPWEWDIKRLAASVEICGRANNIYSKDRQKAVRACVRTYRQMIDQFAQMDYLDMWYDHLDVEHTLDQFESAQGGHRNRTLRAAVMKARAKDSDGAAAKLTVLDGDTLRFKSMPPELVPIRDLEGYNDLDALRERLRQLFDSYRDSLYEDRRHVLSQYTYHDTARKVVGVGSVGTRAWVSILTGRDIHDPLMLQMKEATDSVLERFVGRSPYASHGERVVQGQKLIQTTADIMLGWTKFLANDGLPRDYYVRQLWNGKGSIDINHLNDVALNDLGRMCAWCLAHAHARTGDGIAIANYLGGTDTFDDAMTSFADSYADQNEEDYHVFKQMIKDGELPCSKK</sequence>
<dbReference type="PANTHER" id="PTHR39441">
    <property type="entry name" value="DUF2252 DOMAIN-CONTAINING PROTEIN"/>
    <property type="match status" value="1"/>
</dbReference>
<evidence type="ECO:0000313" key="2">
    <source>
        <dbReference type="Proteomes" id="UP000294221"/>
    </source>
</evidence>
<organism evidence="1 2">
    <name type="scientific">Bifidobacterium pseudolongum subsp. pseudolongum</name>
    <dbReference type="NCBI Taxonomy" id="31954"/>
    <lineage>
        <taxon>Bacteria</taxon>
        <taxon>Bacillati</taxon>
        <taxon>Actinomycetota</taxon>
        <taxon>Actinomycetes</taxon>
        <taxon>Bifidobacteriales</taxon>
        <taxon>Bifidobacteriaceae</taxon>
        <taxon>Bifidobacterium</taxon>
    </lineage>
</organism>
<accession>A0A4Q5A748</accession>
<dbReference type="EMBL" id="RYUN01000008">
    <property type="protein sequence ID" value="RYQ19931.1"/>
    <property type="molecule type" value="Genomic_DNA"/>
</dbReference>
<dbReference type="Pfam" id="PF10009">
    <property type="entry name" value="DUF2252"/>
    <property type="match status" value="1"/>
</dbReference>
<reference evidence="1 2" key="1">
    <citation type="submission" date="2018-12" db="EMBL/GenBank/DDBJ databases">
        <title>Unveiling genomic diversity among members of the Bifidobacterium pseudolongum species, a widely distributed gut commensal of the animal kingdom.</title>
        <authorList>
            <person name="Lugli G.A."/>
            <person name="Duranti S."/>
            <person name="Albert K."/>
            <person name="Mancabelli L."/>
            <person name="Napoli S."/>
            <person name="Viappiani A."/>
            <person name="Anzalone R."/>
            <person name="Longhi G."/>
            <person name="Milani C."/>
            <person name="Turroni F."/>
            <person name="Alessandri G."/>
            <person name="Sela D.A."/>
            <person name="Van Sinderen D."/>
            <person name="Ventura M."/>
        </authorList>
    </citation>
    <scope>NUCLEOTIDE SEQUENCE [LARGE SCALE GENOMIC DNA]</scope>
    <source>
        <strain evidence="1 2">2054B</strain>
    </source>
</reference>
<gene>
    <name evidence="1" type="ORF">PG2054B_1239</name>
</gene>
<proteinExistence type="predicted"/>
<protein>
    <recommendedName>
        <fullName evidence="3">DUF2252 domain-containing protein</fullName>
    </recommendedName>
</protein>
<name>A0A4Q5A748_9BIFI</name>